<gene>
    <name evidence="6" type="primary">syrM1_1</name>
    <name evidence="7" type="synonym">syrM1_2</name>
    <name evidence="6" type="ORF">PSAL_032800</name>
    <name evidence="7" type="ORF">PSAL_032910</name>
</gene>
<dbReference type="AlphaFoldDB" id="A0A418SD91"/>
<dbReference type="CDD" id="cd08460">
    <property type="entry name" value="PBP2_DntR_like_1"/>
    <property type="match status" value="1"/>
</dbReference>
<dbReference type="Gene3D" id="1.10.10.10">
    <property type="entry name" value="Winged helix-like DNA-binding domain superfamily/Winged helix DNA-binding domain"/>
    <property type="match status" value="1"/>
</dbReference>
<dbReference type="PANTHER" id="PTHR30118:SF15">
    <property type="entry name" value="TRANSCRIPTIONAL REGULATORY PROTEIN"/>
    <property type="match status" value="1"/>
</dbReference>
<dbReference type="InterPro" id="IPR000847">
    <property type="entry name" value="LysR_HTH_N"/>
</dbReference>
<dbReference type="InterPro" id="IPR036388">
    <property type="entry name" value="WH-like_DNA-bd_sf"/>
</dbReference>
<dbReference type="SUPFAM" id="SSF46785">
    <property type="entry name" value="Winged helix' DNA-binding domain"/>
    <property type="match status" value="1"/>
</dbReference>
<evidence type="ECO:0000313" key="8">
    <source>
        <dbReference type="Proteomes" id="UP000283786"/>
    </source>
</evidence>
<dbReference type="InterPro" id="IPR050389">
    <property type="entry name" value="LysR-type_TF"/>
</dbReference>
<dbReference type="Pfam" id="PF00126">
    <property type="entry name" value="HTH_1"/>
    <property type="match status" value="1"/>
</dbReference>
<feature type="domain" description="HTH lysR-type" evidence="5">
    <location>
        <begin position="26"/>
        <end position="83"/>
    </location>
</feature>
<keyword evidence="2" id="KW-0805">Transcription regulation</keyword>
<dbReference type="InterPro" id="IPR036390">
    <property type="entry name" value="WH_DNA-bd_sf"/>
</dbReference>
<name>A0A418SD91_9RHOB</name>
<dbReference type="EMBL" id="CP060436">
    <property type="protein sequence ID" value="QPM92028.1"/>
    <property type="molecule type" value="Genomic_DNA"/>
</dbReference>
<evidence type="ECO:0000256" key="3">
    <source>
        <dbReference type="ARBA" id="ARBA00023125"/>
    </source>
</evidence>
<evidence type="ECO:0000256" key="4">
    <source>
        <dbReference type="ARBA" id="ARBA00023163"/>
    </source>
</evidence>
<keyword evidence="3" id="KW-0238">DNA-binding</keyword>
<dbReference type="Proteomes" id="UP000283786">
    <property type="component" value="Chromosome"/>
</dbReference>
<evidence type="ECO:0000313" key="6">
    <source>
        <dbReference type="EMBL" id="QPM92017.1"/>
    </source>
</evidence>
<dbReference type="InterPro" id="IPR005119">
    <property type="entry name" value="LysR_subst-bd"/>
</dbReference>
<evidence type="ECO:0000259" key="5">
    <source>
        <dbReference type="PROSITE" id="PS50931"/>
    </source>
</evidence>
<dbReference type="GO" id="GO:0003700">
    <property type="term" value="F:DNA-binding transcription factor activity"/>
    <property type="evidence" value="ECO:0007669"/>
    <property type="project" value="InterPro"/>
</dbReference>
<evidence type="ECO:0000313" key="7">
    <source>
        <dbReference type="EMBL" id="QPM92028.1"/>
    </source>
</evidence>
<evidence type="ECO:0000256" key="2">
    <source>
        <dbReference type="ARBA" id="ARBA00023015"/>
    </source>
</evidence>
<protein>
    <submittedName>
        <fullName evidence="6">HTH-type transcriptional regulator SyrM 1</fullName>
    </submittedName>
</protein>
<dbReference type="GO" id="GO:0003677">
    <property type="term" value="F:DNA binding"/>
    <property type="evidence" value="ECO:0007669"/>
    <property type="project" value="UniProtKB-KW"/>
</dbReference>
<reference evidence="6 8" key="1">
    <citation type="submission" date="2020-08" db="EMBL/GenBank/DDBJ databases">
        <title>Genome sequence of Rhodobacteraceae bacterium Lw-13e.</title>
        <authorList>
            <person name="Poehlein A."/>
            <person name="Wolter L."/>
            <person name="Daniel R."/>
            <person name="Brinkhoff T."/>
        </authorList>
    </citation>
    <scope>NUCLEOTIDE SEQUENCE [LARGE SCALE GENOMIC DNA]</scope>
    <source>
        <strain evidence="6 8">Lw-13e</strain>
    </source>
</reference>
<keyword evidence="8" id="KW-1185">Reference proteome</keyword>
<dbReference type="PANTHER" id="PTHR30118">
    <property type="entry name" value="HTH-TYPE TRANSCRIPTIONAL REGULATOR LEUO-RELATED"/>
    <property type="match status" value="1"/>
</dbReference>
<evidence type="ECO:0000256" key="1">
    <source>
        <dbReference type="ARBA" id="ARBA00009437"/>
    </source>
</evidence>
<dbReference type="SUPFAM" id="SSF53850">
    <property type="entry name" value="Periplasmic binding protein-like II"/>
    <property type="match status" value="1"/>
</dbReference>
<dbReference type="PROSITE" id="PS50931">
    <property type="entry name" value="HTH_LYSR"/>
    <property type="match status" value="1"/>
</dbReference>
<sequence>MRHTRCHQEVIALDALSIHQLAMTRPDLNLFRALDALLATQSVTEAAARLGLSVSAMSRCLSRLRSITGDPLFVRAGARLVPTPRAMSLARRVPGILADIESVLARDDDTFDPATLDRTFQLRANEGFIYRFAAPLIAAMQSDAPLARLHLAPKPTKDATALRDGVADLEIGVLGDFAPEVRTRKLFEDDFIAAVRPGHPLLASPVTPARFAAALHVVSSRRGLAVGPVDAALAELGLTRQVVGIVPGFPDAMEVASRSDLVAQVPRSVLRRNLVGLPLPVPVPGIAVSAMWHPRFETDPEQRWFRKVVIATILRIQAGSD</sequence>
<dbReference type="Gene3D" id="3.40.190.10">
    <property type="entry name" value="Periplasmic binding protein-like II"/>
    <property type="match status" value="2"/>
</dbReference>
<dbReference type="KEGG" id="palw:PSAL_032800"/>
<organism evidence="6 8">
    <name type="scientific">Pseudooceanicola algae</name>
    <dbReference type="NCBI Taxonomy" id="1537215"/>
    <lineage>
        <taxon>Bacteria</taxon>
        <taxon>Pseudomonadati</taxon>
        <taxon>Pseudomonadota</taxon>
        <taxon>Alphaproteobacteria</taxon>
        <taxon>Rhodobacterales</taxon>
        <taxon>Paracoccaceae</taxon>
        <taxon>Pseudooceanicola</taxon>
    </lineage>
</organism>
<dbReference type="KEGG" id="palw:PSAL_032910"/>
<dbReference type="Pfam" id="PF03466">
    <property type="entry name" value="LysR_substrate"/>
    <property type="match status" value="1"/>
</dbReference>
<accession>A0A418SD91</accession>
<dbReference type="EMBL" id="CP060436">
    <property type="protein sequence ID" value="QPM92017.1"/>
    <property type="molecule type" value="Genomic_DNA"/>
</dbReference>
<keyword evidence="4" id="KW-0804">Transcription</keyword>
<comment type="similarity">
    <text evidence="1">Belongs to the LysR transcriptional regulatory family.</text>
</comment>
<proteinExistence type="inferred from homology"/>